<dbReference type="KEGG" id="aoe:Clos_1389"/>
<sequence length="107" mass="12072">MIKASDLTEKEVVNITDGRRIGLITDLEVDLHKGRINAVIIPDGGRMGGIFSKELEYEIKWSQIKKIGEDVILVEIRDTVEPAVYSNREEEVSYTPKEKPKISSDTI</sequence>
<evidence type="ECO:0000313" key="3">
    <source>
        <dbReference type="EMBL" id="ABW18933.1"/>
    </source>
</evidence>
<dbReference type="Gene3D" id="2.30.30.240">
    <property type="entry name" value="PRC-barrel domain"/>
    <property type="match status" value="1"/>
</dbReference>
<reference evidence="4" key="1">
    <citation type="submission" date="2007-10" db="EMBL/GenBank/DDBJ databases">
        <title>Complete genome of Alkaliphilus oremlandii OhILAs.</title>
        <authorList>
            <person name="Copeland A."/>
            <person name="Lucas S."/>
            <person name="Lapidus A."/>
            <person name="Barry K."/>
            <person name="Detter J.C."/>
            <person name="Glavina del Rio T."/>
            <person name="Hammon N."/>
            <person name="Israni S."/>
            <person name="Dalin E."/>
            <person name="Tice H."/>
            <person name="Pitluck S."/>
            <person name="Chain P."/>
            <person name="Malfatti S."/>
            <person name="Shin M."/>
            <person name="Vergez L."/>
            <person name="Schmutz J."/>
            <person name="Larimer F."/>
            <person name="Land M."/>
            <person name="Hauser L."/>
            <person name="Kyrpides N."/>
            <person name="Mikhailova N."/>
            <person name="Stolz J.F."/>
            <person name="Dawson A."/>
            <person name="Fisher E."/>
            <person name="Crable B."/>
            <person name="Perera E."/>
            <person name="Lisak J."/>
            <person name="Ranganathan M."/>
            <person name="Basu P."/>
            <person name="Richardson P."/>
        </authorList>
    </citation>
    <scope>NUCLEOTIDE SEQUENCE [LARGE SCALE GENOMIC DNA]</scope>
    <source>
        <strain evidence="4">OhILAs</strain>
    </source>
</reference>
<dbReference type="OrthoDB" id="6024937at2"/>
<dbReference type="HOGENOM" id="CLU_161336_0_1_9"/>
<dbReference type="NCBIfam" id="TIGR02888">
    <property type="entry name" value="spore_YlmC_YmxH"/>
    <property type="match status" value="1"/>
</dbReference>
<gene>
    <name evidence="3" type="ordered locus">Clos_1389</name>
</gene>
<proteinExistence type="predicted"/>
<dbReference type="Pfam" id="PF05239">
    <property type="entry name" value="PRC"/>
    <property type="match status" value="1"/>
</dbReference>
<feature type="region of interest" description="Disordered" evidence="1">
    <location>
        <begin position="87"/>
        <end position="107"/>
    </location>
</feature>
<dbReference type="AlphaFoldDB" id="A8MH46"/>
<dbReference type="PANTHER" id="PTHR40061:SF1">
    <property type="entry name" value="SPORULATION PROTEIN YLMC-RELATED"/>
    <property type="match status" value="1"/>
</dbReference>
<dbReference type="eggNOG" id="COG1873">
    <property type="taxonomic scope" value="Bacteria"/>
</dbReference>
<name>A8MH46_ALKOO</name>
<dbReference type="SUPFAM" id="SSF50346">
    <property type="entry name" value="PRC-barrel domain"/>
    <property type="match status" value="1"/>
</dbReference>
<protein>
    <submittedName>
        <fullName evidence="3">Sporulation protein YlmC/YmxH</fullName>
    </submittedName>
</protein>
<accession>A8MH46</accession>
<evidence type="ECO:0000256" key="1">
    <source>
        <dbReference type="SAM" id="MobiDB-lite"/>
    </source>
</evidence>
<dbReference type="EMBL" id="CP000853">
    <property type="protein sequence ID" value="ABW18933.1"/>
    <property type="molecule type" value="Genomic_DNA"/>
</dbReference>
<dbReference type="InterPro" id="IPR014238">
    <property type="entry name" value="Spore_YlmC/YmxH"/>
</dbReference>
<organism evidence="3 4">
    <name type="scientific">Alkaliphilus oremlandii (strain OhILAs)</name>
    <name type="common">Clostridium oremlandii (strain OhILAs)</name>
    <dbReference type="NCBI Taxonomy" id="350688"/>
    <lineage>
        <taxon>Bacteria</taxon>
        <taxon>Bacillati</taxon>
        <taxon>Bacillota</taxon>
        <taxon>Clostridia</taxon>
        <taxon>Peptostreptococcales</taxon>
        <taxon>Natronincolaceae</taxon>
        <taxon>Alkaliphilus</taxon>
    </lineage>
</organism>
<evidence type="ECO:0000259" key="2">
    <source>
        <dbReference type="Pfam" id="PF05239"/>
    </source>
</evidence>
<dbReference type="STRING" id="350688.Clos_1389"/>
<dbReference type="RefSeq" id="WP_012159245.1">
    <property type="nucleotide sequence ID" value="NC_009922.1"/>
</dbReference>
<dbReference type="InterPro" id="IPR027275">
    <property type="entry name" value="PRC-brl_dom"/>
</dbReference>
<dbReference type="PANTHER" id="PTHR40061">
    <property type="entry name" value="SPORULATION PROTEIN YLMC-RELATED"/>
    <property type="match status" value="1"/>
</dbReference>
<dbReference type="InterPro" id="IPR011033">
    <property type="entry name" value="PRC_barrel-like_sf"/>
</dbReference>
<dbReference type="Proteomes" id="UP000000269">
    <property type="component" value="Chromosome"/>
</dbReference>
<keyword evidence="4" id="KW-1185">Reference proteome</keyword>
<feature type="domain" description="PRC-barrel" evidence="2">
    <location>
        <begin position="2"/>
        <end position="76"/>
    </location>
</feature>
<evidence type="ECO:0000313" key="4">
    <source>
        <dbReference type="Proteomes" id="UP000000269"/>
    </source>
</evidence>